<evidence type="ECO:0000256" key="3">
    <source>
        <dbReference type="PROSITE-ProRule" id="PRU00339"/>
    </source>
</evidence>
<dbReference type="PROSITE" id="PS50005">
    <property type="entry name" value="TPR"/>
    <property type="match status" value="4"/>
</dbReference>
<dbReference type="PANTHER" id="PTHR44858">
    <property type="entry name" value="TETRATRICOPEPTIDE REPEAT PROTEIN 6"/>
    <property type="match status" value="1"/>
</dbReference>
<proteinExistence type="predicted"/>
<feature type="repeat" description="TPR" evidence="3">
    <location>
        <begin position="25"/>
        <end position="58"/>
    </location>
</feature>
<name>A0A7G5XCR2_9BACT</name>
<evidence type="ECO:0000313" key="6">
    <source>
        <dbReference type="Proteomes" id="UP000515344"/>
    </source>
</evidence>
<dbReference type="RefSeq" id="WP_182801530.1">
    <property type="nucleotide sequence ID" value="NZ_CP060007.1"/>
</dbReference>
<keyword evidence="6" id="KW-1185">Reference proteome</keyword>
<gene>
    <name evidence="5" type="ORF">H4075_14400</name>
</gene>
<dbReference type="InterPro" id="IPR019734">
    <property type="entry name" value="TPR_rpt"/>
</dbReference>
<evidence type="ECO:0000313" key="5">
    <source>
        <dbReference type="EMBL" id="QNA43265.1"/>
    </source>
</evidence>
<evidence type="ECO:0000256" key="1">
    <source>
        <dbReference type="ARBA" id="ARBA00022737"/>
    </source>
</evidence>
<keyword evidence="1" id="KW-0677">Repeat</keyword>
<dbReference type="Pfam" id="PF13174">
    <property type="entry name" value="TPR_6"/>
    <property type="match status" value="1"/>
</dbReference>
<dbReference type="Pfam" id="PF14559">
    <property type="entry name" value="TPR_19"/>
    <property type="match status" value="1"/>
</dbReference>
<dbReference type="Proteomes" id="UP000515344">
    <property type="component" value="Chromosome"/>
</dbReference>
<dbReference type="PANTHER" id="PTHR44858:SF1">
    <property type="entry name" value="UDP-N-ACETYLGLUCOSAMINE--PEPTIDE N-ACETYLGLUCOSAMINYLTRANSFERASE SPINDLY-RELATED"/>
    <property type="match status" value="1"/>
</dbReference>
<dbReference type="PROSITE" id="PS50293">
    <property type="entry name" value="TPR_REGION"/>
    <property type="match status" value="1"/>
</dbReference>
<feature type="repeat" description="TPR" evidence="3">
    <location>
        <begin position="162"/>
        <end position="195"/>
    </location>
</feature>
<dbReference type="AlphaFoldDB" id="A0A7G5XCR2"/>
<protein>
    <submittedName>
        <fullName evidence="5">Tetratricopeptide repeat protein</fullName>
    </submittedName>
</protein>
<organism evidence="5 6">
    <name type="scientific">Lacibacter sediminis</name>
    <dbReference type="NCBI Taxonomy" id="2760713"/>
    <lineage>
        <taxon>Bacteria</taxon>
        <taxon>Pseudomonadati</taxon>
        <taxon>Bacteroidota</taxon>
        <taxon>Chitinophagia</taxon>
        <taxon>Chitinophagales</taxon>
        <taxon>Chitinophagaceae</taxon>
        <taxon>Lacibacter</taxon>
    </lineage>
</organism>
<feature type="repeat" description="TPR" evidence="3">
    <location>
        <begin position="59"/>
        <end position="92"/>
    </location>
</feature>
<keyword evidence="4" id="KW-0732">Signal</keyword>
<sequence length="275" mass="31294">MCRKLFILIISLLGFMAASAQADKAEENYQAGRQLRRDGKCTEAIPLFKKAIEQKPTLAAAHYELGWCYNELGQYNIALPILQQAVKLEPTGFRSLYEAGFAKYKLGRVEEALVDFNQVIKLNANYEKVYIARGDLYKDAKKNTAAALADFLKALSLDSTEKKIHYRIGWCYNDLGKFSDAVPYLQKATSFEEQNYLSYSELGFSLFSLNRFDEAMVHLTKANTLKAGFETTVYYMGLCQVKQNKKQDAVQKYNELVQLNSNYAALLLNEIKLMK</sequence>
<keyword evidence="2 3" id="KW-0802">TPR repeat</keyword>
<dbReference type="Gene3D" id="1.25.40.10">
    <property type="entry name" value="Tetratricopeptide repeat domain"/>
    <property type="match status" value="3"/>
</dbReference>
<dbReference type="Pfam" id="PF13181">
    <property type="entry name" value="TPR_8"/>
    <property type="match status" value="3"/>
</dbReference>
<feature type="signal peptide" evidence="4">
    <location>
        <begin position="1"/>
        <end position="22"/>
    </location>
</feature>
<accession>A0A7G5XCR2</accession>
<dbReference type="KEGG" id="lacs:H4075_14400"/>
<dbReference type="SMART" id="SM00028">
    <property type="entry name" value="TPR"/>
    <property type="match status" value="7"/>
</dbReference>
<feature type="chain" id="PRO_5029011159" evidence="4">
    <location>
        <begin position="23"/>
        <end position="275"/>
    </location>
</feature>
<reference evidence="6" key="1">
    <citation type="submission" date="2020-08" db="EMBL/GenBank/DDBJ databases">
        <title>Lacibacter sp. S13-6-6 genome sequencing.</title>
        <authorList>
            <person name="Jin L."/>
        </authorList>
    </citation>
    <scope>NUCLEOTIDE SEQUENCE [LARGE SCALE GENOMIC DNA]</scope>
    <source>
        <strain evidence="6">S13-6-6</strain>
    </source>
</reference>
<dbReference type="SUPFAM" id="SSF48452">
    <property type="entry name" value="TPR-like"/>
    <property type="match status" value="1"/>
</dbReference>
<dbReference type="EMBL" id="CP060007">
    <property type="protein sequence ID" value="QNA43265.1"/>
    <property type="molecule type" value="Genomic_DNA"/>
</dbReference>
<dbReference type="InterPro" id="IPR011990">
    <property type="entry name" value="TPR-like_helical_dom_sf"/>
</dbReference>
<evidence type="ECO:0000256" key="2">
    <source>
        <dbReference type="ARBA" id="ARBA00022803"/>
    </source>
</evidence>
<dbReference type="InterPro" id="IPR050498">
    <property type="entry name" value="Ycf3"/>
</dbReference>
<evidence type="ECO:0000256" key="4">
    <source>
        <dbReference type="SAM" id="SignalP"/>
    </source>
</evidence>
<feature type="repeat" description="TPR" evidence="3">
    <location>
        <begin position="93"/>
        <end position="126"/>
    </location>
</feature>